<dbReference type="InterPro" id="IPR036097">
    <property type="entry name" value="HisK_dim/P_sf"/>
</dbReference>
<evidence type="ECO:0000256" key="10">
    <source>
        <dbReference type="SAM" id="Coils"/>
    </source>
</evidence>
<dbReference type="InterPro" id="IPR050980">
    <property type="entry name" value="2C_sensor_his_kinase"/>
</dbReference>
<keyword evidence="12" id="KW-0812">Transmembrane</keyword>
<keyword evidence="9" id="KW-0067">ATP-binding</keyword>
<evidence type="ECO:0000256" key="2">
    <source>
        <dbReference type="ARBA" id="ARBA00004651"/>
    </source>
</evidence>
<feature type="region of interest" description="Disordered" evidence="11">
    <location>
        <begin position="1"/>
        <end position="27"/>
    </location>
</feature>
<dbReference type="InterPro" id="IPR036890">
    <property type="entry name" value="HATPase_C_sf"/>
</dbReference>
<evidence type="ECO:0000256" key="11">
    <source>
        <dbReference type="SAM" id="MobiDB-lite"/>
    </source>
</evidence>
<dbReference type="RefSeq" id="WP_106391983.1">
    <property type="nucleotide sequence ID" value="NZ_PVNK01000127.1"/>
</dbReference>
<dbReference type="OrthoDB" id="9815202at2"/>
<dbReference type="SMART" id="SM00388">
    <property type="entry name" value="HisKA"/>
    <property type="match status" value="1"/>
</dbReference>
<comment type="catalytic activity">
    <reaction evidence="1">
        <text>ATP + protein L-histidine = ADP + protein N-phospho-L-histidine.</text>
        <dbReference type="EC" id="2.7.13.3"/>
    </reaction>
</comment>
<dbReference type="CDD" id="cd00075">
    <property type="entry name" value="HATPase"/>
    <property type="match status" value="1"/>
</dbReference>
<keyword evidence="12" id="KW-1133">Transmembrane helix</keyword>
<evidence type="ECO:0000256" key="1">
    <source>
        <dbReference type="ARBA" id="ARBA00000085"/>
    </source>
</evidence>
<dbReference type="SUPFAM" id="SSF158472">
    <property type="entry name" value="HAMP domain-like"/>
    <property type="match status" value="1"/>
</dbReference>
<dbReference type="SMART" id="SM00304">
    <property type="entry name" value="HAMP"/>
    <property type="match status" value="1"/>
</dbReference>
<accession>A0A2S9YAI5</accession>
<dbReference type="InterPro" id="IPR003660">
    <property type="entry name" value="HAMP_dom"/>
</dbReference>
<dbReference type="GO" id="GO:0005886">
    <property type="term" value="C:plasma membrane"/>
    <property type="evidence" value="ECO:0007669"/>
    <property type="project" value="UniProtKB-SubCell"/>
</dbReference>
<dbReference type="Pfam" id="PF02518">
    <property type="entry name" value="HATPase_c"/>
    <property type="match status" value="1"/>
</dbReference>
<feature type="compositionally biased region" description="Low complexity" evidence="11">
    <location>
        <begin position="1"/>
        <end position="15"/>
    </location>
</feature>
<dbReference type="Gene3D" id="1.10.287.130">
    <property type="match status" value="1"/>
</dbReference>
<dbReference type="Pfam" id="PF00512">
    <property type="entry name" value="HisKA"/>
    <property type="match status" value="1"/>
</dbReference>
<sequence>MPTDPPEANAGGPARPRAPERATDATAGPGRGRLFVRIYATFVVSVLVFAALAGALVWAAASSWSDERVMELVDRAHESGPALAEALLTRDEPDLTKAKAKLEQDLDAQVFVFLRERGRPLGPADEAAPNPRTRNHPNLNKAERHRLRQGQPVVHERGLGPPTITLPLFERGFFIDDDEDQSEDSELGAEAGRTYERALNRERGRFIAIVAINPRHNPRRGLLGFGLLLLLALAGGAWPLARSLTSRLAKLERSTRALARGELSHRAELVDEPRDEVDLLALSFNDMADRLETLVTGQRTLLANVSHELRTPIARTKVLVEILGGRLENIRAAEQRGELVAADDLARLERGLDEMQEDLGEVETLIKDLLTSGRLELGRDGGLTLERIDLAALCEGAAARFDARVECEPDIALHVDSMLIDRLLRNLLANARRACPAGELWIHGRREGDTVVIEVEDEGPGIPADKRTQIFEPFARLDSARARDQGGVGLGLYLCRQIAKAHGGSIRAEGRRDGASGARFVIVLAQSESEFGNSR</sequence>
<comment type="subcellular location">
    <subcellularLocation>
        <location evidence="2">Cell membrane</location>
        <topology evidence="2">Multi-pass membrane protein</topology>
    </subcellularLocation>
</comment>
<dbReference type="Gene3D" id="1.10.8.500">
    <property type="entry name" value="HAMP domain in histidine kinase"/>
    <property type="match status" value="1"/>
</dbReference>
<keyword evidence="4" id="KW-1003">Cell membrane</keyword>
<feature type="transmembrane region" description="Helical" evidence="12">
    <location>
        <begin position="38"/>
        <end position="61"/>
    </location>
</feature>
<proteinExistence type="predicted"/>
<dbReference type="Gene3D" id="3.30.565.10">
    <property type="entry name" value="Histidine kinase-like ATPase, C-terminal domain"/>
    <property type="match status" value="1"/>
</dbReference>
<dbReference type="InterPro" id="IPR003661">
    <property type="entry name" value="HisK_dim/P_dom"/>
</dbReference>
<dbReference type="SMART" id="SM00387">
    <property type="entry name" value="HATPase_c"/>
    <property type="match status" value="1"/>
</dbReference>
<keyword evidence="8" id="KW-0418">Kinase</keyword>
<organism evidence="15 16">
    <name type="scientific">Enhygromyxa salina</name>
    <dbReference type="NCBI Taxonomy" id="215803"/>
    <lineage>
        <taxon>Bacteria</taxon>
        <taxon>Pseudomonadati</taxon>
        <taxon>Myxococcota</taxon>
        <taxon>Polyangia</taxon>
        <taxon>Nannocystales</taxon>
        <taxon>Nannocystaceae</taxon>
        <taxon>Enhygromyxa</taxon>
    </lineage>
</organism>
<dbReference type="Pfam" id="PF00672">
    <property type="entry name" value="HAMP"/>
    <property type="match status" value="1"/>
</dbReference>
<evidence type="ECO:0000256" key="3">
    <source>
        <dbReference type="ARBA" id="ARBA00012438"/>
    </source>
</evidence>
<evidence type="ECO:0000256" key="5">
    <source>
        <dbReference type="ARBA" id="ARBA00022553"/>
    </source>
</evidence>
<feature type="coiled-coil region" evidence="10">
    <location>
        <begin position="345"/>
        <end position="372"/>
    </location>
</feature>
<evidence type="ECO:0000259" key="13">
    <source>
        <dbReference type="PROSITE" id="PS50109"/>
    </source>
</evidence>
<comment type="caution">
    <text evidence="15">The sequence shown here is derived from an EMBL/GenBank/DDBJ whole genome shotgun (WGS) entry which is preliminary data.</text>
</comment>
<evidence type="ECO:0000256" key="4">
    <source>
        <dbReference type="ARBA" id="ARBA00022475"/>
    </source>
</evidence>
<evidence type="ECO:0000256" key="8">
    <source>
        <dbReference type="ARBA" id="ARBA00022777"/>
    </source>
</evidence>
<dbReference type="PANTHER" id="PTHR44936:SF10">
    <property type="entry name" value="SENSOR PROTEIN RSTB"/>
    <property type="match status" value="1"/>
</dbReference>
<dbReference type="InterPro" id="IPR004358">
    <property type="entry name" value="Sig_transdc_His_kin-like_C"/>
</dbReference>
<protein>
    <recommendedName>
        <fullName evidence="3">histidine kinase</fullName>
        <ecNumber evidence="3">2.7.13.3</ecNumber>
    </recommendedName>
</protein>
<dbReference type="InterPro" id="IPR005467">
    <property type="entry name" value="His_kinase_dom"/>
</dbReference>
<dbReference type="InterPro" id="IPR003594">
    <property type="entry name" value="HATPase_dom"/>
</dbReference>
<dbReference type="GO" id="GO:0000155">
    <property type="term" value="F:phosphorelay sensor kinase activity"/>
    <property type="evidence" value="ECO:0007669"/>
    <property type="project" value="InterPro"/>
</dbReference>
<evidence type="ECO:0000256" key="6">
    <source>
        <dbReference type="ARBA" id="ARBA00022679"/>
    </source>
</evidence>
<name>A0A2S9YAI5_9BACT</name>
<dbReference type="EC" id="2.7.13.3" evidence="3"/>
<dbReference type="CDD" id="cd00082">
    <property type="entry name" value="HisKA"/>
    <property type="match status" value="1"/>
</dbReference>
<keyword evidence="10" id="KW-0175">Coiled coil</keyword>
<keyword evidence="5" id="KW-0597">Phosphoprotein</keyword>
<keyword evidence="7" id="KW-0547">Nucleotide-binding</keyword>
<feature type="domain" description="Histidine kinase" evidence="13">
    <location>
        <begin position="304"/>
        <end position="528"/>
    </location>
</feature>
<dbReference type="AlphaFoldDB" id="A0A2S9YAI5"/>
<evidence type="ECO:0000256" key="7">
    <source>
        <dbReference type="ARBA" id="ARBA00022741"/>
    </source>
</evidence>
<dbReference type="PROSITE" id="PS50885">
    <property type="entry name" value="HAMP"/>
    <property type="match status" value="1"/>
</dbReference>
<dbReference type="EMBL" id="PVNK01000127">
    <property type="protein sequence ID" value="PRQ02124.1"/>
    <property type="molecule type" value="Genomic_DNA"/>
</dbReference>
<evidence type="ECO:0000256" key="9">
    <source>
        <dbReference type="ARBA" id="ARBA00022840"/>
    </source>
</evidence>
<keyword evidence="12" id="KW-0472">Membrane</keyword>
<gene>
    <name evidence="15" type="primary">rstB</name>
    <name evidence="15" type="ORF">ENSA5_25830</name>
</gene>
<reference evidence="15 16" key="1">
    <citation type="submission" date="2018-03" db="EMBL/GenBank/DDBJ databases">
        <title>Draft Genome Sequences of the Obligatory Marine Myxobacteria Enhygromyxa salina SWB005.</title>
        <authorList>
            <person name="Poehlein A."/>
            <person name="Moghaddam J.A."/>
            <person name="Harms H."/>
            <person name="Alanjari M."/>
            <person name="Koenig G.M."/>
            <person name="Daniel R."/>
            <person name="Schaeberle T.F."/>
        </authorList>
    </citation>
    <scope>NUCLEOTIDE SEQUENCE [LARGE SCALE GENOMIC DNA]</scope>
    <source>
        <strain evidence="15 16">SWB005</strain>
    </source>
</reference>
<feature type="domain" description="HAMP" evidence="14">
    <location>
        <begin position="242"/>
        <end position="296"/>
    </location>
</feature>
<keyword evidence="16" id="KW-1185">Reference proteome</keyword>
<dbReference type="PROSITE" id="PS50109">
    <property type="entry name" value="HIS_KIN"/>
    <property type="match status" value="1"/>
</dbReference>
<evidence type="ECO:0000313" key="15">
    <source>
        <dbReference type="EMBL" id="PRQ02124.1"/>
    </source>
</evidence>
<dbReference type="SUPFAM" id="SSF47384">
    <property type="entry name" value="Homodimeric domain of signal transducing histidine kinase"/>
    <property type="match status" value="1"/>
</dbReference>
<keyword evidence="6 15" id="KW-0808">Transferase</keyword>
<dbReference type="PRINTS" id="PR00344">
    <property type="entry name" value="BCTRLSENSOR"/>
</dbReference>
<evidence type="ECO:0000313" key="16">
    <source>
        <dbReference type="Proteomes" id="UP000237968"/>
    </source>
</evidence>
<dbReference type="Proteomes" id="UP000237968">
    <property type="component" value="Unassembled WGS sequence"/>
</dbReference>
<dbReference type="CDD" id="cd06225">
    <property type="entry name" value="HAMP"/>
    <property type="match status" value="1"/>
</dbReference>
<evidence type="ECO:0000259" key="14">
    <source>
        <dbReference type="PROSITE" id="PS50885"/>
    </source>
</evidence>
<dbReference type="PANTHER" id="PTHR44936">
    <property type="entry name" value="SENSOR PROTEIN CREC"/>
    <property type="match status" value="1"/>
</dbReference>
<feature type="transmembrane region" description="Helical" evidence="12">
    <location>
        <begin position="222"/>
        <end position="241"/>
    </location>
</feature>
<dbReference type="GO" id="GO:0005524">
    <property type="term" value="F:ATP binding"/>
    <property type="evidence" value="ECO:0007669"/>
    <property type="project" value="UniProtKB-KW"/>
</dbReference>
<evidence type="ECO:0000256" key="12">
    <source>
        <dbReference type="SAM" id="Phobius"/>
    </source>
</evidence>
<dbReference type="SUPFAM" id="SSF55874">
    <property type="entry name" value="ATPase domain of HSP90 chaperone/DNA topoisomerase II/histidine kinase"/>
    <property type="match status" value="1"/>
</dbReference>